<accession>A0ACB8RX39</accession>
<protein>
    <submittedName>
        <fullName evidence="1">Uncharacterized protein</fullName>
    </submittedName>
</protein>
<evidence type="ECO:0000313" key="2">
    <source>
        <dbReference type="Proteomes" id="UP000814033"/>
    </source>
</evidence>
<proteinExistence type="predicted"/>
<dbReference type="EMBL" id="MU275884">
    <property type="protein sequence ID" value="KAI0048620.1"/>
    <property type="molecule type" value="Genomic_DNA"/>
</dbReference>
<reference evidence="1" key="2">
    <citation type="journal article" date="2022" name="New Phytol.">
        <title>Evolutionary transition to the ectomycorrhizal habit in the genomes of a hyperdiverse lineage of mushroom-forming fungi.</title>
        <authorList>
            <person name="Looney B."/>
            <person name="Miyauchi S."/>
            <person name="Morin E."/>
            <person name="Drula E."/>
            <person name="Courty P.E."/>
            <person name="Kohler A."/>
            <person name="Kuo A."/>
            <person name="LaButti K."/>
            <person name="Pangilinan J."/>
            <person name="Lipzen A."/>
            <person name="Riley R."/>
            <person name="Andreopoulos W."/>
            <person name="He G."/>
            <person name="Johnson J."/>
            <person name="Nolan M."/>
            <person name="Tritt A."/>
            <person name="Barry K.W."/>
            <person name="Grigoriev I.V."/>
            <person name="Nagy L.G."/>
            <person name="Hibbett D."/>
            <person name="Henrissat B."/>
            <person name="Matheny P.B."/>
            <person name="Labbe J."/>
            <person name="Martin F.M."/>
        </authorList>
    </citation>
    <scope>NUCLEOTIDE SEQUENCE</scope>
    <source>
        <strain evidence="1">FP105234-sp</strain>
    </source>
</reference>
<organism evidence="1 2">
    <name type="scientific">Auriscalpium vulgare</name>
    <dbReference type="NCBI Taxonomy" id="40419"/>
    <lineage>
        <taxon>Eukaryota</taxon>
        <taxon>Fungi</taxon>
        <taxon>Dikarya</taxon>
        <taxon>Basidiomycota</taxon>
        <taxon>Agaricomycotina</taxon>
        <taxon>Agaricomycetes</taxon>
        <taxon>Russulales</taxon>
        <taxon>Auriscalpiaceae</taxon>
        <taxon>Auriscalpium</taxon>
    </lineage>
</organism>
<name>A0ACB8RX39_9AGAM</name>
<sequence>MCLVYAPNRVKWRATGIHGLLTFCRRGARCVVSRAHPCAAPSPNVARQRAAALTRSPYGPARHCTHVGGGHHASVTQARARVPPPSVLGKSHSAIPPPALTARRMQDSGPCARFVSSCLPLRAVSPCIGAR</sequence>
<dbReference type="Proteomes" id="UP000814033">
    <property type="component" value="Unassembled WGS sequence"/>
</dbReference>
<reference evidence="1" key="1">
    <citation type="submission" date="2021-02" db="EMBL/GenBank/DDBJ databases">
        <authorList>
            <consortium name="DOE Joint Genome Institute"/>
            <person name="Ahrendt S."/>
            <person name="Looney B.P."/>
            <person name="Miyauchi S."/>
            <person name="Morin E."/>
            <person name="Drula E."/>
            <person name="Courty P.E."/>
            <person name="Chicoki N."/>
            <person name="Fauchery L."/>
            <person name="Kohler A."/>
            <person name="Kuo A."/>
            <person name="Labutti K."/>
            <person name="Pangilinan J."/>
            <person name="Lipzen A."/>
            <person name="Riley R."/>
            <person name="Andreopoulos W."/>
            <person name="He G."/>
            <person name="Johnson J."/>
            <person name="Barry K.W."/>
            <person name="Grigoriev I.V."/>
            <person name="Nagy L."/>
            <person name="Hibbett D."/>
            <person name="Henrissat B."/>
            <person name="Matheny P.B."/>
            <person name="Labbe J."/>
            <person name="Martin F."/>
        </authorList>
    </citation>
    <scope>NUCLEOTIDE SEQUENCE</scope>
    <source>
        <strain evidence="1">FP105234-sp</strain>
    </source>
</reference>
<keyword evidence="2" id="KW-1185">Reference proteome</keyword>
<comment type="caution">
    <text evidence="1">The sequence shown here is derived from an EMBL/GenBank/DDBJ whole genome shotgun (WGS) entry which is preliminary data.</text>
</comment>
<evidence type="ECO:0000313" key="1">
    <source>
        <dbReference type="EMBL" id="KAI0048620.1"/>
    </source>
</evidence>
<gene>
    <name evidence="1" type="ORF">FA95DRAFT_1025025</name>
</gene>